<evidence type="ECO:0000313" key="2">
    <source>
        <dbReference type="Proteomes" id="UP001589607"/>
    </source>
</evidence>
<protein>
    <submittedName>
        <fullName evidence="1">Uncharacterized protein</fullName>
    </submittedName>
</protein>
<evidence type="ECO:0000313" key="1">
    <source>
        <dbReference type="EMBL" id="MFB9096000.1"/>
    </source>
</evidence>
<dbReference type="EMBL" id="JBHMEY010000012">
    <property type="protein sequence ID" value="MFB9096000.1"/>
    <property type="molecule type" value="Genomic_DNA"/>
</dbReference>
<organism evidence="1 2">
    <name type="scientific">Flavobacterium jumunjinense</name>
    <dbReference type="NCBI Taxonomy" id="998845"/>
    <lineage>
        <taxon>Bacteria</taxon>
        <taxon>Pseudomonadati</taxon>
        <taxon>Bacteroidota</taxon>
        <taxon>Flavobacteriia</taxon>
        <taxon>Flavobacteriales</taxon>
        <taxon>Flavobacteriaceae</taxon>
        <taxon>Flavobacterium</taxon>
    </lineage>
</organism>
<comment type="caution">
    <text evidence="1">The sequence shown here is derived from an EMBL/GenBank/DDBJ whole genome shotgun (WGS) entry which is preliminary data.</text>
</comment>
<reference evidence="1 2" key="1">
    <citation type="submission" date="2024-09" db="EMBL/GenBank/DDBJ databases">
        <authorList>
            <person name="Sun Q."/>
            <person name="Mori K."/>
        </authorList>
    </citation>
    <scope>NUCLEOTIDE SEQUENCE [LARGE SCALE GENOMIC DNA]</scope>
    <source>
        <strain evidence="1 2">CECT 7955</strain>
    </source>
</reference>
<sequence length="488" mass="56054">MKKEIPYYKRDKYIFISNLNDVTANEQEPLSLKREGYLLSEYYSSKSNEELANYVKIKNNLLISDNGNFSKMKAISKLFEKKGFAILNKAINEESEIGNVSEFVLNERLELIKLIEIECKKSMATTNFNTILENQVYIKPDYIICFEDFNIPVLMMCGLMHPVFKPKALDVKNYQLQTSEIFNKQIKGDFGQIDSLSQINKFKVLHSYDFNSAVQSVEVANKSKANGYAISFGGPMKSKRWITSLNMGEKEITFKEKLPEPYLISTAISLGVNKKLDNKTPVHILGVGTPILIALFGYLFNNSKAISIDSTAPFKDAYAGTLYGSKSAFLKMDMYKVAANCLIENKAYKSSTPFFKRFEKQFPSNWSNLRTELKINKNSSIKSVANLLIENPSLVEKYIPFFSKMRSGNDEMINILRTSRAGHNYWVLRKICISVRNRMNDPIKLEKWTEYQVNRYIKVTSEKWGLAVLESFRIAKLHNTVKNNERIE</sequence>
<gene>
    <name evidence="1" type="ORF">ACFFVF_05690</name>
</gene>
<keyword evidence="2" id="KW-1185">Reference proteome</keyword>
<accession>A0ABV5GKT5</accession>
<proteinExistence type="predicted"/>
<dbReference type="RefSeq" id="WP_236457383.1">
    <property type="nucleotide sequence ID" value="NZ_CBCSGE010000006.1"/>
</dbReference>
<name>A0ABV5GKT5_9FLAO</name>
<dbReference type="Proteomes" id="UP001589607">
    <property type="component" value="Unassembled WGS sequence"/>
</dbReference>